<reference evidence="1" key="1">
    <citation type="submission" date="2022-06" db="EMBL/GenBank/DDBJ databases">
        <title>Sequencing the genomes of 1000 actinobacteria strains.</title>
        <authorList>
            <person name="Klenk H.-P."/>
        </authorList>
    </citation>
    <scope>NUCLEOTIDE SEQUENCE</scope>
    <source>
        <strain evidence="1">DSM 46694</strain>
    </source>
</reference>
<keyword evidence="2" id="KW-1185">Reference proteome</keyword>
<sequence length="66" mass="7325">MAVDFSHLGVTDDQARDLFKLGAAVCAAADLKFNTLWWALDHFENEDDLVETGAKVWKQIEQDGSA</sequence>
<dbReference type="Proteomes" id="UP001139648">
    <property type="component" value="Unassembled WGS sequence"/>
</dbReference>
<proteinExistence type="predicted"/>
<comment type="caution">
    <text evidence="1">The sequence shown here is derived from an EMBL/GenBank/DDBJ whole genome shotgun (WGS) entry which is preliminary data.</text>
</comment>
<gene>
    <name evidence="1" type="ORF">HD597_006814</name>
</gene>
<evidence type="ECO:0000313" key="2">
    <source>
        <dbReference type="Proteomes" id="UP001139648"/>
    </source>
</evidence>
<organism evidence="1 2">
    <name type="scientific">Nonomuraea thailandensis</name>
    <dbReference type="NCBI Taxonomy" id="1188745"/>
    <lineage>
        <taxon>Bacteria</taxon>
        <taxon>Bacillati</taxon>
        <taxon>Actinomycetota</taxon>
        <taxon>Actinomycetes</taxon>
        <taxon>Streptosporangiales</taxon>
        <taxon>Streptosporangiaceae</taxon>
        <taxon>Nonomuraea</taxon>
    </lineage>
</organism>
<name>A0A9X2GLH0_9ACTN</name>
<protein>
    <submittedName>
        <fullName evidence="1">Uncharacterized protein</fullName>
    </submittedName>
</protein>
<dbReference type="AlphaFoldDB" id="A0A9X2GLH0"/>
<evidence type="ECO:0000313" key="1">
    <source>
        <dbReference type="EMBL" id="MCP2359794.1"/>
    </source>
</evidence>
<dbReference type="RefSeq" id="WP_253747211.1">
    <property type="nucleotide sequence ID" value="NZ_BAABKA010000035.1"/>
</dbReference>
<dbReference type="EMBL" id="JAMZEB010000002">
    <property type="protein sequence ID" value="MCP2359794.1"/>
    <property type="molecule type" value="Genomic_DNA"/>
</dbReference>
<accession>A0A9X2GLH0</accession>